<accession>A0A562UZQ7</accession>
<keyword evidence="2" id="KW-1185">Reference proteome</keyword>
<dbReference type="Proteomes" id="UP000319449">
    <property type="component" value="Unassembled WGS sequence"/>
</dbReference>
<proteinExistence type="predicted"/>
<comment type="caution">
    <text evidence="1">The sequence shown here is derived from an EMBL/GenBank/DDBJ whole genome shotgun (WGS) entry which is preliminary data.</text>
</comment>
<evidence type="ECO:0000313" key="1">
    <source>
        <dbReference type="EMBL" id="TWJ11170.1"/>
    </source>
</evidence>
<dbReference type="OrthoDB" id="7710585at2"/>
<name>A0A562UZQ7_9BACT</name>
<gene>
    <name evidence="1" type="ORF">JN12_04061</name>
</gene>
<sequence>MLRIDSADGLFHEGNPSTGVKGTKVTAVWLNAVQDIVIGAGGDIVTAAVETTLTEGNGVLFANPANGTTVLYHLPVYATVGALKRYKIKNLGPGIARIDAVDAKTIDGAATLDLLPGDRCELAKDATNWQTI</sequence>
<dbReference type="EMBL" id="VLLN01000059">
    <property type="protein sequence ID" value="TWJ11170.1"/>
    <property type="molecule type" value="Genomic_DNA"/>
</dbReference>
<reference evidence="1 2" key="1">
    <citation type="submission" date="2019-07" db="EMBL/GenBank/DDBJ databases">
        <title>Genomic Encyclopedia of Archaeal and Bacterial Type Strains, Phase II (KMG-II): from individual species to whole genera.</title>
        <authorList>
            <person name="Goeker M."/>
        </authorList>
    </citation>
    <scope>NUCLEOTIDE SEQUENCE [LARGE SCALE GENOMIC DNA]</scope>
    <source>
        <strain evidence="1 2">ATCC BAA-1139</strain>
    </source>
</reference>
<protein>
    <submittedName>
        <fullName evidence="1">Uncharacterized protein</fullName>
    </submittedName>
</protein>
<evidence type="ECO:0000313" key="2">
    <source>
        <dbReference type="Proteomes" id="UP000319449"/>
    </source>
</evidence>
<organism evidence="1 2">
    <name type="scientific">Geobacter argillaceus</name>
    <dbReference type="NCBI Taxonomy" id="345631"/>
    <lineage>
        <taxon>Bacteria</taxon>
        <taxon>Pseudomonadati</taxon>
        <taxon>Thermodesulfobacteriota</taxon>
        <taxon>Desulfuromonadia</taxon>
        <taxon>Geobacterales</taxon>
        <taxon>Geobacteraceae</taxon>
        <taxon>Geobacter</taxon>
    </lineage>
</organism>
<dbReference type="AlphaFoldDB" id="A0A562UZQ7"/>
<dbReference type="RefSeq" id="WP_145026352.1">
    <property type="nucleotide sequence ID" value="NZ_VLLN01000059.1"/>
</dbReference>